<comment type="subunit">
    <text evidence="10 11">Homooctamer. Dimer of tetramers.</text>
</comment>
<keyword evidence="14" id="KW-1185">Reference proteome</keyword>
<keyword evidence="5 11" id="KW-0479">Metal-binding</keyword>
<comment type="caution">
    <text evidence="13">The sequence shown here is derived from an EMBL/GenBank/DDBJ whole genome shotgun (WGS) entry which is preliminary data.</text>
</comment>
<feature type="binding site" evidence="11">
    <location>
        <position position="214"/>
    </location>
    <ligand>
        <name>FMN</name>
        <dbReference type="ChEBI" id="CHEBI:58210"/>
    </ligand>
</feature>
<protein>
    <recommendedName>
        <fullName evidence="11">Isopentenyl-diphosphate delta-isomerase</fullName>
        <shortName evidence="11">IPP isomerase</shortName>
        <ecNumber evidence="11">5.3.3.2</ecNumber>
    </recommendedName>
    <alternativeName>
        <fullName evidence="11">Isopentenyl diphosphate:dimethylallyl diphosphate isomerase</fullName>
    </alternativeName>
    <alternativeName>
        <fullName evidence="11">Isopentenyl pyrophosphate isomerase</fullName>
    </alternativeName>
    <alternativeName>
        <fullName evidence="11">Type 2 isopentenyl diphosphate isomerase</fullName>
        <shortName evidence="11">IDI-2</shortName>
    </alternativeName>
</protein>
<proteinExistence type="inferred from homology"/>
<dbReference type="PIRSF" id="PIRSF003314">
    <property type="entry name" value="IPP_isomerase"/>
    <property type="match status" value="1"/>
</dbReference>
<dbReference type="Proteomes" id="UP001595625">
    <property type="component" value="Unassembled WGS sequence"/>
</dbReference>
<dbReference type="InterPro" id="IPR011179">
    <property type="entry name" value="IPdP_isomerase"/>
</dbReference>
<feature type="binding site" evidence="11">
    <location>
        <position position="184"/>
    </location>
    <ligand>
        <name>FMN</name>
        <dbReference type="ChEBI" id="CHEBI:58210"/>
    </ligand>
</feature>
<dbReference type="RefSeq" id="WP_084245490.1">
    <property type="nucleotide sequence ID" value="NZ_FWYH01000010.1"/>
</dbReference>
<comment type="cofactor">
    <cofactor evidence="1 11">
        <name>FMN</name>
        <dbReference type="ChEBI" id="CHEBI:58210"/>
    </cofactor>
</comment>
<sequence>MSRAQRKMDHINYALTAGQGAGTMFEDIRFVHQALPGLGVEDIDLRPKTGDLNLKSPVFINAMTGGGGDHTEKLNGMLARVAKETGMAMAVGSQMSAIKDRSERPSFKVVRKENPDGIIFSNLGSEATFDQAMEAVEIIEADALQIHLNVVQELTMPEGDRDFKGALERIHHISESLPVPVIVKETGFGISYETALKLAGTKVAAIDASGYGGTNFAKIENERRAKKLDYFQEWGIPTAAAIIEVKKAFNGIVLASGGIKNAQDIIKSFVLGADAAGLAGSFLKTAIDEGESKLIESVFELHEDLAMMMTALGAGNIRDLQRCPIVISGNLGNYLIARGFDPAVFANPVKN</sequence>
<feature type="binding site" evidence="11">
    <location>
        <position position="209"/>
    </location>
    <ligand>
        <name>FMN</name>
        <dbReference type="ChEBI" id="CHEBI:58210"/>
    </ligand>
</feature>
<keyword evidence="4 11" id="KW-0288">FMN</keyword>
<comment type="catalytic activity">
    <reaction evidence="11">
        <text>isopentenyl diphosphate = dimethylallyl diphosphate</text>
        <dbReference type="Rhea" id="RHEA:23284"/>
        <dbReference type="ChEBI" id="CHEBI:57623"/>
        <dbReference type="ChEBI" id="CHEBI:128769"/>
        <dbReference type="EC" id="5.3.3.2"/>
    </reaction>
</comment>
<evidence type="ECO:0000256" key="10">
    <source>
        <dbReference type="ARBA" id="ARBA00025810"/>
    </source>
</evidence>
<organism evidence="13 14">
    <name type="scientific">Planomicrobium okeanokoites</name>
    <name type="common">Planococcus okeanokoites</name>
    <name type="synonym">Flavobacterium okeanokoites</name>
    <dbReference type="NCBI Taxonomy" id="244"/>
    <lineage>
        <taxon>Bacteria</taxon>
        <taxon>Bacillati</taxon>
        <taxon>Bacillota</taxon>
        <taxon>Bacilli</taxon>
        <taxon>Bacillales</taxon>
        <taxon>Caryophanaceae</taxon>
        <taxon>Planomicrobium</taxon>
    </lineage>
</organism>
<dbReference type="EC" id="5.3.3.2" evidence="11"/>
<evidence type="ECO:0000256" key="6">
    <source>
        <dbReference type="ARBA" id="ARBA00022842"/>
    </source>
</evidence>
<dbReference type="GO" id="GO:0004452">
    <property type="term" value="F:isopentenyl-diphosphate delta-isomerase activity"/>
    <property type="evidence" value="ECO:0007669"/>
    <property type="project" value="UniProtKB-EC"/>
</dbReference>
<evidence type="ECO:0000256" key="4">
    <source>
        <dbReference type="ARBA" id="ARBA00022643"/>
    </source>
</evidence>
<comment type="similarity">
    <text evidence="11">Belongs to the IPP isomerase type 2 family.</text>
</comment>
<dbReference type="EMBL" id="JBHRUJ010000016">
    <property type="protein sequence ID" value="MFC3211411.1"/>
    <property type="molecule type" value="Genomic_DNA"/>
</dbReference>
<evidence type="ECO:0000256" key="11">
    <source>
        <dbReference type="HAMAP-Rule" id="MF_00354"/>
    </source>
</evidence>
<dbReference type="Pfam" id="PF01070">
    <property type="entry name" value="FMN_dh"/>
    <property type="match status" value="1"/>
</dbReference>
<feature type="domain" description="FMN-dependent dehydrogenase" evidence="12">
    <location>
        <begin position="166"/>
        <end position="322"/>
    </location>
</feature>
<keyword evidence="2 11" id="KW-0963">Cytoplasm</keyword>
<evidence type="ECO:0000256" key="7">
    <source>
        <dbReference type="ARBA" id="ARBA00022857"/>
    </source>
</evidence>
<dbReference type="HAMAP" id="MF_00354">
    <property type="entry name" value="Idi_2"/>
    <property type="match status" value="1"/>
</dbReference>
<name>A0ABV7KPT3_PLAOK</name>
<keyword evidence="6 11" id="KW-0460">Magnesium</keyword>
<comment type="function">
    <text evidence="11">Involved in the biosynthesis of isoprenoids. Catalyzes the 1,3-allylic rearrangement of the homoallylic substrate isopentenyl (IPP) to its allylic isomer, dimethylallyl diphosphate (DMAPP).</text>
</comment>
<keyword evidence="3 11" id="KW-0285">Flavoprotein</keyword>
<feature type="binding site" evidence="11">
    <location>
        <begin position="279"/>
        <end position="280"/>
    </location>
    <ligand>
        <name>FMN</name>
        <dbReference type="ChEBI" id="CHEBI:58210"/>
    </ligand>
</feature>
<comment type="caution">
    <text evidence="11">Lacks conserved residue(s) required for the propagation of feature annotation.</text>
</comment>
<evidence type="ECO:0000313" key="13">
    <source>
        <dbReference type="EMBL" id="MFC3211411.1"/>
    </source>
</evidence>
<evidence type="ECO:0000313" key="14">
    <source>
        <dbReference type="Proteomes" id="UP001595625"/>
    </source>
</evidence>
<feature type="binding site" evidence="11">
    <location>
        <begin position="62"/>
        <end position="64"/>
    </location>
    <ligand>
        <name>FMN</name>
        <dbReference type="ChEBI" id="CHEBI:58210"/>
    </ligand>
</feature>
<dbReference type="InterPro" id="IPR013785">
    <property type="entry name" value="Aldolase_TIM"/>
</dbReference>
<keyword evidence="8 11" id="KW-0414">Isoprene biosynthesis</keyword>
<feature type="binding site" evidence="11">
    <location>
        <position position="152"/>
    </location>
    <ligand>
        <name>substrate</name>
    </ligand>
</feature>
<comment type="cofactor">
    <cofactor evidence="11">
        <name>NADPH</name>
        <dbReference type="ChEBI" id="CHEBI:57783"/>
    </cofactor>
</comment>
<dbReference type="Gene3D" id="3.20.20.70">
    <property type="entry name" value="Aldolase class I"/>
    <property type="match status" value="1"/>
</dbReference>
<dbReference type="CDD" id="cd02811">
    <property type="entry name" value="IDI-2_FMN"/>
    <property type="match status" value="1"/>
</dbReference>
<dbReference type="PANTHER" id="PTHR43665:SF1">
    <property type="entry name" value="ISOPENTENYL-DIPHOSPHATE DELTA-ISOMERASE"/>
    <property type="match status" value="1"/>
</dbReference>
<evidence type="ECO:0000256" key="1">
    <source>
        <dbReference type="ARBA" id="ARBA00001917"/>
    </source>
</evidence>
<accession>A0ABV7KPT3</accession>
<feature type="binding site" evidence="11">
    <location>
        <position position="122"/>
    </location>
    <ligand>
        <name>FMN</name>
        <dbReference type="ChEBI" id="CHEBI:58210"/>
    </ligand>
</feature>
<feature type="binding site" evidence="11">
    <location>
        <position position="153"/>
    </location>
    <ligand>
        <name>Mg(2+)</name>
        <dbReference type="ChEBI" id="CHEBI:18420"/>
    </ligand>
</feature>
<feature type="binding site" evidence="11">
    <location>
        <begin position="6"/>
        <end position="7"/>
    </location>
    <ligand>
        <name>substrate</name>
    </ligand>
</feature>
<evidence type="ECO:0000256" key="3">
    <source>
        <dbReference type="ARBA" id="ARBA00022630"/>
    </source>
</evidence>
<comment type="subcellular location">
    <subcellularLocation>
        <location evidence="11">Cytoplasm</location>
    </subcellularLocation>
</comment>
<evidence type="ECO:0000256" key="5">
    <source>
        <dbReference type="ARBA" id="ARBA00022723"/>
    </source>
</evidence>
<gene>
    <name evidence="11 13" type="primary">fni</name>
    <name evidence="13" type="ORF">ACFOEJ_10035</name>
</gene>
<keyword evidence="9 11" id="KW-0413">Isomerase</keyword>
<evidence type="ECO:0000259" key="12">
    <source>
        <dbReference type="Pfam" id="PF01070"/>
    </source>
</evidence>
<dbReference type="InterPro" id="IPR000262">
    <property type="entry name" value="FMN-dep_DH"/>
</dbReference>
<dbReference type="SUPFAM" id="SSF51395">
    <property type="entry name" value="FMN-linked oxidoreductases"/>
    <property type="match status" value="1"/>
</dbReference>
<feature type="binding site" evidence="11">
    <location>
        <begin position="258"/>
        <end position="260"/>
    </location>
    <ligand>
        <name>FMN</name>
        <dbReference type="ChEBI" id="CHEBI:58210"/>
    </ligand>
</feature>
<feature type="binding site" evidence="11">
    <location>
        <position position="93"/>
    </location>
    <ligand>
        <name>FMN</name>
        <dbReference type="ChEBI" id="CHEBI:58210"/>
    </ligand>
</feature>
<evidence type="ECO:0000256" key="2">
    <source>
        <dbReference type="ARBA" id="ARBA00022490"/>
    </source>
</evidence>
<dbReference type="NCBIfam" id="TIGR02151">
    <property type="entry name" value="IPP_isom_2"/>
    <property type="match status" value="1"/>
</dbReference>
<evidence type="ECO:0000256" key="9">
    <source>
        <dbReference type="ARBA" id="ARBA00023235"/>
    </source>
</evidence>
<keyword evidence="7 11" id="KW-0521">NADP</keyword>
<comment type="cofactor">
    <cofactor evidence="11">
        <name>Mg(2+)</name>
        <dbReference type="ChEBI" id="CHEBI:18420"/>
    </cofactor>
</comment>
<evidence type="ECO:0000256" key="8">
    <source>
        <dbReference type="ARBA" id="ARBA00023229"/>
    </source>
</evidence>
<dbReference type="PANTHER" id="PTHR43665">
    <property type="entry name" value="ISOPENTENYL-DIPHOSPHATE DELTA-ISOMERASE"/>
    <property type="match status" value="1"/>
</dbReference>
<reference evidence="14" key="1">
    <citation type="journal article" date="2019" name="Int. J. Syst. Evol. Microbiol.">
        <title>The Global Catalogue of Microorganisms (GCM) 10K type strain sequencing project: providing services to taxonomists for standard genome sequencing and annotation.</title>
        <authorList>
            <consortium name="The Broad Institute Genomics Platform"/>
            <consortium name="The Broad Institute Genome Sequencing Center for Infectious Disease"/>
            <person name="Wu L."/>
            <person name="Ma J."/>
        </authorList>
    </citation>
    <scope>NUCLEOTIDE SEQUENCE [LARGE SCALE GENOMIC DNA]</scope>
    <source>
        <strain evidence="14">CCM 320</strain>
    </source>
</reference>